<organism evidence="5 6">
    <name type="scientific">Actinoallomurus acaciae</name>
    <dbReference type="NCBI Taxonomy" id="502577"/>
    <lineage>
        <taxon>Bacteria</taxon>
        <taxon>Bacillati</taxon>
        <taxon>Actinomycetota</taxon>
        <taxon>Actinomycetes</taxon>
        <taxon>Streptosporangiales</taxon>
        <taxon>Thermomonosporaceae</taxon>
        <taxon>Actinoallomurus</taxon>
    </lineage>
</organism>
<keyword evidence="6" id="KW-1185">Reference proteome</keyword>
<dbReference type="Gene3D" id="3.40.50.150">
    <property type="entry name" value="Vaccinia Virus protein VP39"/>
    <property type="match status" value="1"/>
</dbReference>
<evidence type="ECO:0000256" key="3">
    <source>
        <dbReference type="ARBA" id="ARBA00022691"/>
    </source>
</evidence>
<evidence type="ECO:0000259" key="4">
    <source>
        <dbReference type="Pfam" id="PF05175"/>
    </source>
</evidence>
<evidence type="ECO:0000313" key="5">
    <source>
        <dbReference type="EMBL" id="MFB9831079.1"/>
    </source>
</evidence>
<dbReference type="InterPro" id="IPR052190">
    <property type="entry name" value="Euk-Arch_PrmC-MTase"/>
</dbReference>
<dbReference type="RefSeq" id="WP_378194410.1">
    <property type="nucleotide sequence ID" value="NZ_JBHLZP010000007.1"/>
</dbReference>
<dbReference type="PANTHER" id="PTHR45875:SF1">
    <property type="entry name" value="METHYLTRANSFERASE N6AMT1"/>
    <property type="match status" value="1"/>
</dbReference>
<proteinExistence type="predicted"/>
<dbReference type="Proteomes" id="UP001589627">
    <property type="component" value="Unassembled WGS sequence"/>
</dbReference>
<sequence length="207" mass="22466">MYRPQADTWLLADALRTASSVRVGARVLDAGTGTGVLALPAARASAEVLAVDISRRAVLAARVNARLRRLPIRVQRGDLFELVRGQVFDVVVANLPYVSSDCGYRRRNRTWDGGPDGRAFLDRLCTAAPRILACGGRLLVVQSALAGVLETIEQLRSAGLKTTEVGRAREKFGRLMRGRAERLEATGAIGPGQRYEELVVIRAESTN</sequence>
<dbReference type="InterPro" id="IPR007848">
    <property type="entry name" value="Small_mtfrase_dom"/>
</dbReference>
<dbReference type="GO" id="GO:0032259">
    <property type="term" value="P:methylation"/>
    <property type="evidence" value="ECO:0007669"/>
    <property type="project" value="UniProtKB-KW"/>
</dbReference>
<dbReference type="PANTHER" id="PTHR45875">
    <property type="entry name" value="METHYLTRANSFERASE N6AMT1"/>
    <property type="match status" value="1"/>
</dbReference>
<comment type="caution">
    <text evidence="5">The sequence shown here is derived from an EMBL/GenBank/DDBJ whole genome shotgun (WGS) entry which is preliminary data.</text>
</comment>
<dbReference type="EMBL" id="JBHLZP010000007">
    <property type="protein sequence ID" value="MFB9831079.1"/>
    <property type="molecule type" value="Genomic_DNA"/>
</dbReference>
<dbReference type="InterPro" id="IPR029063">
    <property type="entry name" value="SAM-dependent_MTases_sf"/>
</dbReference>
<name>A0ABV5YA95_9ACTN</name>
<keyword evidence="1 5" id="KW-0489">Methyltransferase</keyword>
<dbReference type="GO" id="GO:0008168">
    <property type="term" value="F:methyltransferase activity"/>
    <property type="evidence" value="ECO:0007669"/>
    <property type="project" value="UniProtKB-KW"/>
</dbReference>
<dbReference type="SUPFAM" id="SSF53335">
    <property type="entry name" value="S-adenosyl-L-methionine-dependent methyltransferases"/>
    <property type="match status" value="1"/>
</dbReference>
<dbReference type="Pfam" id="PF05175">
    <property type="entry name" value="MTS"/>
    <property type="match status" value="1"/>
</dbReference>
<dbReference type="NCBIfam" id="TIGR00537">
    <property type="entry name" value="hemK_rel_arch"/>
    <property type="match status" value="1"/>
</dbReference>
<dbReference type="InterPro" id="IPR004557">
    <property type="entry name" value="PrmC-related"/>
</dbReference>
<keyword evidence="2 5" id="KW-0808">Transferase</keyword>
<reference evidence="5 6" key="1">
    <citation type="submission" date="2024-09" db="EMBL/GenBank/DDBJ databases">
        <authorList>
            <person name="Sun Q."/>
            <person name="Mori K."/>
        </authorList>
    </citation>
    <scope>NUCLEOTIDE SEQUENCE [LARGE SCALE GENOMIC DNA]</scope>
    <source>
        <strain evidence="5 6">TBRC 0563</strain>
    </source>
</reference>
<accession>A0ABV5YA95</accession>
<evidence type="ECO:0000313" key="6">
    <source>
        <dbReference type="Proteomes" id="UP001589627"/>
    </source>
</evidence>
<feature type="domain" description="Methyltransferase small" evidence="4">
    <location>
        <begin position="9"/>
        <end position="154"/>
    </location>
</feature>
<evidence type="ECO:0000256" key="1">
    <source>
        <dbReference type="ARBA" id="ARBA00022603"/>
    </source>
</evidence>
<keyword evidence="3" id="KW-0949">S-adenosyl-L-methionine</keyword>
<protein>
    <submittedName>
        <fullName evidence="5">HemK2/MTQ2 family protein methyltransferase</fullName>
        <ecNumber evidence="5">2.1.1.-</ecNumber>
    </submittedName>
</protein>
<evidence type="ECO:0000256" key="2">
    <source>
        <dbReference type="ARBA" id="ARBA00022679"/>
    </source>
</evidence>
<dbReference type="CDD" id="cd02440">
    <property type="entry name" value="AdoMet_MTases"/>
    <property type="match status" value="1"/>
</dbReference>
<dbReference type="EC" id="2.1.1.-" evidence="5"/>
<gene>
    <name evidence="5" type="ORF">ACFFNX_02615</name>
</gene>